<dbReference type="InterPro" id="IPR001356">
    <property type="entry name" value="HD"/>
</dbReference>
<reference evidence="10" key="1">
    <citation type="submission" date="2025-08" db="UniProtKB">
        <authorList>
            <consortium name="Ensembl"/>
        </authorList>
    </citation>
    <scope>IDENTIFICATION</scope>
</reference>
<feature type="region of interest" description="Disordered" evidence="8">
    <location>
        <begin position="1"/>
        <end position="26"/>
    </location>
</feature>
<evidence type="ECO:0000256" key="8">
    <source>
        <dbReference type="SAM" id="MobiDB-lite"/>
    </source>
</evidence>
<evidence type="ECO:0000256" key="1">
    <source>
        <dbReference type="ARBA" id="ARBA00004123"/>
    </source>
</evidence>
<keyword evidence="11" id="KW-1185">Reference proteome</keyword>
<keyword evidence="3 6" id="KW-0238">DNA-binding</keyword>
<feature type="DNA-binding region" description="Homeobox" evidence="6">
    <location>
        <begin position="19"/>
        <end position="78"/>
    </location>
</feature>
<dbReference type="Pfam" id="PF00046">
    <property type="entry name" value="Homeodomain"/>
    <property type="match status" value="2"/>
</dbReference>
<dbReference type="PRINTS" id="PR00031">
    <property type="entry name" value="HTHREPRESSR"/>
</dbReference>
<evidence type="ECO:0000313" key="11">
    <source>
        <dbReference type="Proteomes" id="UP000029965"/>
    </source>
</evidence>
<evidence type="ECO:0000259" key="9">
    <source>
        <dbReference type="PROSITE" id="PS50071"/>
    </source>
</evidence>
<sequence length="425" mass="45691">MALPTAGDGALPAEARGRGRRRRLAWTPSQREALRACFERNPYPGIATREELARAIGMPEPRVQIWFQNERSRQLRQHRRESRPWPGERGPQEGRRKRTAVTRSQTALLLRAFQQDRFPGIATREELARETGLPESRIQIWFQNRRARHPGQGGRAPAHAGGLCDAVPCGGSPAPSPVAFARPGAWGTGLPAPHVPCAPWTLPPGAFVSQGAGAVVPLQPSQAAQAAGIPHPAPAGGDWEDSYAALATPEGALSHPQTPRGCPPCPSQWRGDEDPQHHSLPGPCWVGQPGPAGAEPQGQGVLAPPTSQGSPWWGWGQRPQVAGTAWEPQVGAAPPPGPVLPEASAGQELMQAIRAPSPPLQEPGRSSALPFSLLNELLETPELLRQEQPLLETNAPMELQDVGDPALLELTKPEETEPNRIRPDQ</sequence>
<dbReference type="PANTHER" id="PTHR46123:SF3">
    <property type="entry name" value="DOUBLE HOMEOBOX PROTEIN 1-RELATED"/>
    <property type="match status" value="1"/>
</dbReference>
<dbReference type="GO" id="GO:0005634">
    <property type="term" value="C:nucleus"/>
    <property type="evidence" value="ECO:0007669"/>
    <property type="project" value="UniProtKB-SubCell"/>
</dbReference>
<reference evidence="10" key="2">
    <citation type="submission" date="2025-09" db="UniProtKB">
        <authorList>
            <consortium name="Ensembl"/>
        </authorList>
    </citation>
    <scope>IDENTIFICATION</scope>
</reference>
<feature type="domain" description="Homeobox" evidence="9">
    <location>
        <begin position="92"/>
        <end position="152"/>
    </location>
</feature>
<dbReference type="Gene3D" id="1.10.10.60">
    <property type="entry name" value="Homeodomain-like"/>
    <property type="match status" value="2"/>
</dbReference>
<dbReference type="STRING" id="60711.ENSCSAP00000018982"/>
<evidence type="ECO:0000256" key="6">
    <source>
        <dbReference type="PROSITE-ProRule" id="PRU00108"/>
    </source>
</evidence>
<dbReference type="InterPro" id="IPR009057">
    <property type="entry name" value="Homeodomain-like_sf"/>
</dbReference>
<evidence type="ECO:0000256" key="4">
    <source>
        <dbReference type="ARBA" id="ARBA00023155"/>
    </source>
</evidence>
<dbReference type="Bgee" id="ENSCSAG00000019478">
    <property type="expression patterns" value="Expressed in blood and 1 other cell type or tissue"/>
</dbReference>
<dbReference type="CDD" id="cd00086">
    <property type="entry name" value="homeodomain"/>
    <property type="match status" value="2"/>
</dbReference>
<organism evidence="10 11">
    <name type="scientific">Chlorocebus sabaeus</name>
    <name type="common">Green monkey</name>
    <name type="synonym">Simia sabaea</name>
    <dbReference type="NCBI Taxonomy" id="60711"/>
    <lineage>
        <taxon>Eukaryota</taxon>
        <taxon>Metazoa</taxon>
        <taxon>Chordata</taxon>
        <taxon>Craniata</taxon>
        <taxon>Vertebrata</taxon>
        <taxon>Euteleostomi</taxon>
        <taxon>Mammalia</taxon>
        <taxon>Eutheria</taxon>
        <taxon>Euarchontoglires</taxon>
        <taxon>Primates</taxon>
        <taxon>Haplorrhini</taxon>
        <taxon>Catarrhini</taxon>
        <taxon>Cercopithecidae</taxon>
        <taxon>Cercopithecinae</taxon>
        <taxon>Chlorocebus</taxon>
    </lineage>
</organism>
<evidence type="ECO:0000313" key="10">
    <source>
        <dbReference type="Ensembl" id="ENSCSAP00000018982.1"/>
    </source>
</evidence>
<feature type="region of interest" description="Disordered" evidence="8">
    <location>
        <begin position="69"/>
        <end position="100"/>
    </location>
</feature>
<dbReference type="GeneTree" id="ENSGT00940000154537"/>
<feature type="compositionally biased region" description="Low complexity" evidence="8">
    <location>
        <begin position="287"/>
        <end position="300"/>
    </location>
</feature>
<protein>
    <submittedName>
        <fullName evidence="10">Double homeobox 4</fullName>
    </submittedName>
</protein>
<dbReference type="InterPro" id="IPR051306">
    <property type="entry name" value="Homeobox_regulator"/>
</dbReference>
<feature type="region of interest" description="Disordered" evidence="8">
    <location>
        <begin position="388"/>
        <end position="425"/>
    </location>
</feature>
<evidence type="ECO:0000256" key="3">
    <source>
        <dbReference type="ARBA" id="ARBA00023125"/>
    </source>
</evidence>
<keyword evidence="2" id="KW-0677">Repeat</keyword>
<feature type="compositionally biased region" description="Basic and acidic residues" evidence="8">
    <location>
        <begin position="411"/>
        <end position="425"/>
    </location>
</feature>
<feature type="DNA-binding region" description="Homeobox" evidence="6">
    <location>
        <begin position="94"/>
        <end position="153"/>
    </location>
</feature>
<dbReference type="eggNOG" id="KOG0849">
    <property type="taxonomic scope" value="Eukaryota"/>
</dbReference>
<dbReference type="AlphaFoldDB" id="A0A0D9SDP3"/>
<dbReference type="PROSITE" id="PS50071">
    <property type="entry name" value="HOMEOBOX_2"/>
    <property type="match status" value="2"/>
</dbReference>
<evidence type="ECO:0000256" key="7">
    <source>
        <dbReference type="RuleBase" id="RU000682"/>
    </source>
</evidence>
<dbReference type="SUPFAM" id="SSF46689">
    <property type="entry name" value="Homeodomain-like"/>
    <property type="match status" value="2"/>
</dbReference>
<dbReference type="OMA" id="QTCFERN"/>
<dbReference type="Proteomes" id="UP000029965">
    <property type="component" value="Unplaced"/>
</dbReference>
<name>A0A0D9SDP3_CHLSB</name>
<dbReference type="FunFam" id="1.10.10.60:FF:000325">
    <property type="entry name" value="Double homeobox protein 4"/>
    <property type="match status" value="1"/>
</dbReference>
<evidence type="ECO:0000256" key="5">
    <source>
        <dbReference type="ARBA" id="ARBA00023242"/>
    </source>
</evidence>
<comment type="subcellular location">
    <subcellularLocation>
        <location evidence="1 6 7">Nucleus</location>
    </subcellularLocation>
</comment>
<dbReference type="SMART" id="SM00389">
    <property type="entry name" value="HOX"/>
    <property type="match status" value="2"/>
</dbReference>
<keyword evidence="5 6" id="KW-0539">Nucleus</keyword>
<accession>A0A0D9SDP3</accession>
<dbReference type="Ensembl" id="ENSCSAT00000019568.1">
    <property type="protein sequence ID" value="ENSCSAP00000018982.1"/>
    <property type="gene ID" value="ENSCSAG00000019478.1"/>
</dbReference>
<dbReference type="GO" id="GO:0000977">
    <property type="term" value="F:RNA polymerase II transcription regulatory region sequence-specific DNA binding"/>
    <property type="evidence" value="ECO:0007669"/>
    <property type="project" value="TreeGrafter"/>
</dbReference>
<dbReference type="PANTHER" id="PTHR46123">
    <property type="entry name" value="MIX-TYPE HOMEOBOX GENE 1-RELATED"/>
    <property type="match status" value="1"/>
</dbReference>
<dbReference type="FunFam" id="1.10.10.60:FF:000354">
    <property type="entry name" value="Double homeobox protein 4"/>
    <property type="match status" value="1"/>
</dbReference>
<dbReference type="InterPro" id="IPR000047">
    <property type="entry name" value="HTH_motif"/>
</dbReference>
<dbReference type="GO" id="GO:0000981">
    <property type="term" value="F:DNA-binding transcription factor activity, RNA polymerase II-specific"/>
    <property type="evidence" value="ECO:0007669"/>
    <property type="project" value="TreeGrafter"/>
</dbReference>
<feature type="domain" description="Homeobox" evidence="9">
    <location>
        <begin position="17"/>
        <end position="77"/>
    </location>
</feature>
<proteinExistence type="predicted"/>
<keyword evidence="4 6" id="KW-0371">Homeobox</keyword>
<feature type="region of interest" description="Disordered" evidence="8">
    <location>
        <begin position="251"/>
        <end position="308"/>
    </location>
</feature>
<evidence type="ECO:0000256" key="2">
    <source>
        <dbReference type="ARBA" id="ARBA00022737"/>
    </source>
</evidence>